<keyword evidence="2" id="KW-1185">Reference proteome</keyword>
<sequence length="343" mass="38500">MQTSRSANLYLACTPLQILNAAEARDRFHPDDDNFLVVFHSPRSSKKQARLAELADDAIDHHWTRTWNLRLTRISQLLFPFTARKLRQQIGHCQSLWTGGFQTQQRHLLHSIPHNQLIVFDGGAGVLQSAVNSWRSQGTRSRSLKQLIPGQNTSLPDLSKAKFFTSYALDMPPESVITNDYRVFRSHVSEKLPVRDEIVFLSQPLQRDLGLQLDVDATIDAALKFHHASRCRYILHPRETSGPPNAEKLPYLAEFFGIREGYLPKAFVTWMSSVARSLPAIYGRPVSCFDIRPVMPPGTSADYLRELQATYDDFAAAGAIILPLPASRHNSSGSLAMHESSAA</sequence>
<comment type="caution">
    <text evidence="1">The sequence shown here is derived from an EMBL/GenBank/DDBJ whole genome shotgun (WGS) entry which is preliminary data.</text>
</comment>
<gene>
    <name evidence="1" type="ORF">E3A20_13000</name>
</gene>
<organism evidence="1 2">
    <name type="scientific">Planctomyces bekefii</name>
    <dbReference type="NCBI Taxonomy" id="1653850"/>
    <lineage>
        <taxon>Bacteria</taxon>
        <taxon>Pseudomonadati</taxon>
        <taxon>Planctomycetota</taxon>
        <taxon>Planctomycetia</taxon>
        <taxon>Planctomycetales</taxon>
        <taxon>Planctomycetaceae</taxon>
        <taxon>Planctomyces</taxon>
    </lineage>
</organism>
<name>A0A5C6M6E2_9PLAN</name>
<protein>
    <submittedName>
        <fullName evidence="1">Uncharacterized protein</fullName>
    </submittedName>
</protein>
<evidence type="ECO:0000313" key="1">
    <source>
        <dbReference type="EMBL" id="TWW09572.1"/>
    </source>
</evidence>
<evidence type="ECO:0000313" key="2">
    <source>
        <dbReference type="Proteomes" id="UP000321083"/>
    </source>
</evidence>
<dbReference type="AlphaFoldDB" id="A0A5C6M6E2"/>
<proteinExistence type="predicted"/>
<reference evidence="1 2" key="2">
    <citation type="submission" date="2019-08" db="EMBL/GenBank/DDBJ databases">
        <authorList>
            <person name="Henke P."/>
        </authorList>
    </citation>
    <scope>NUCLEOTIDE SEQUENCE [LARGE SCALE GENOMIC DNA]</scope>
    <source>
        <strain evidence="1">Phe10_nw2017</strain>
    </source>
</reference>
<dbReference type="EMBL" id="SRHE01000234">
    <property type="protein sequence ID" value="TWW09572.1"/>
    <property type="molecule type" value="Genomic_DNA"/>
</dbReference>
<dbReference type="Proteomes" id="UP000321083">
    <property type="component" value="Unassembled WGS sequence"/>
</dbReference>
<accession>A0A5C6M6E2</accession>
<reference evidence="1 2" key="1">
    <citation type="submission" date="2019-08" db="EMBL/GenBank/DDBJ databases">
        <title>100 year-old enigma solved: identification of Planctomyces bekefii, the type genus and species of the phylum Planctomycetes.</title>
        <authorList>
            <person name="Svetlana D.N."/>
            <person name="Overmann J."/>
        </authorList>
    </citation>
    <scope>NUCLEOTIDE SEQUENCE [LARGE SCALE GENOMIC DNA]</scope>
    <source>
        <strain evidence="1">Phe10_nw2017</strain>
    </source>
</reference>